<dbReference type="EMBL" id="AMCV02000033">
    <property type="protein sequence ID" value="TDZ16884.1"/>
    <property type="molecule type" value="Genomic_DNA"/>
</dbReference>
<evidence type="ECO:0000256" key="2">
    <source>
        <dbReference type="ARBA" id="ARBA00010617"/>
    </source>
</evidence>
<keyword evidence="9" id="KW-1185">Reference proteome</keyword>
<dbReference type="InterPro" id="IPR036396">
    <property type="entry name" value="Cyt_P450_sf"/>
</dbReference>
<feature type="binding site" description="axial binding residue" evidence="6">
    <location>
        <position position="444"/>
    </location>
    <ligand>
        <name>heme</name>
        <dbReference type="ChEBI" id="CHEBI:30413"/>
    </ligand>
    <ligandPart>
        <name>Fe</name>
        <dbReference type="ChEBI" id="CHEBI:18248"/>
    </ligandPart>
</feature>
<keyword evidence="4 6" id="KW-0479">Metal-binding</keyword>
<dbReference type="InterPro" id="IPR001128">
    <property type="entry name" value="Cyt_P450"/>
</dbReference>
<dbReference type="STRING" id="1213857.A0A484FGS2"/>
<comment type="caution">
    <text evidence="8">The sequence shown here is derived from an EMBL/GenBank/DDBJ whole genome shotgun (WGS) entry which is preliminary data.</text>
</comment>
<keyword evidence="3 6" id="KW-0349">Heme</keyword>
<dbReference type="InterPro" id="IPR002401">
    <property type="entry name" value="Cyt_P450_E_grp-I"/>
</dbReference>
<comment type="similarity">
    <text evidence="2 7">Belongs to the cytochrome P450 family.</text>
</comment>
<reference evidence="9" key="2">
    <citation type="journal article" date="2019" name="Mol. Plant Microbe Interact.">
        <title>Genome sequence resources for four phytopathogenic fungi from the Colletotrichum orbiculare species complex.</title>
        <authorList>
            <person name="Gan P."/>
            <person name="Tsushima A."/>
            <person name="Narusaka M."/>
            <person name="Narusaka Y."/>
            <person name="Takano Y."/>
            <person name="Kubo Y."/>
            <person name="Shirasu K."/>
        </authorList>
    </citation>
    <scope>GENOME REANNOTATION</scope>
    <source>
        <strain evidence="9">104-T / ATCC 96160 / CBS 514.97 / LARS 414 / MAFF 240422</strain>
    </source>
</reference>
<dbReference type="AlphaFoldDB" id="A0A484FGS2"/>
<dbReference type="InterPro" id="IPR050121">
    <property type="entry name" value="Cytochrome_P450_monoxygenase"/>
</dbReference>
<proteinExistence type="inferred from homology"/>
<dbReference type="OrthoDB" id="3934656at2759"/>
<evidence type="ECO:0000256" key="1">
    <source>
        <dbReference type="ARBA" id="ARBA00001971"/>
    </source>
</evidence>
<evidence type="ECO:0000256" key="6">
    <source>
        <dbReference type="PIRSR" id="PIRSR602401-1"/>
    </source>
</evidence>
<comment type="cofactor">
    <cofactor evidence="1 6">
        <name>heme</name>
        <dbReference type="ChEBI" id="CHEBI:30413"/>
    </cofactor>
</comment>
<sequence>MDKYLDQESIDSLHKALKYAPVILLASWLVYQRYLSPFAGLPGPYWATLSRTWLAYHSCKGDLHTIMMQWHEKYGRVIRIGPSDVSISDLASIKTIYGAGSKFRKSDWYSVWQGRRKFDLFPERDEAVHGAQRRLVSRPYAMSALKELEPYVDNAIRVFFNKLDTMEREKQVIDMGNWVQLYAFDTIGEVTFSKRFGFMDAGTDDGAFQQIQDALISAAWIGQMPWLYRLHEYLSPIIGPRLGIASRHGSLRQFAAREVAARQDRGSDRPDILGKLFAVHDEKPDEFDYEALVSMASSNIMAGSDSTAISIRAIIYYMLKNPDSKRKLVEEVDEFWRQGKLSDPVTLAETEKMPYLQASMYEALRLHPAVGMTLPRVVPKGGHEIDGRYYPAGSVVGVNPWVVHRIKEVYGQDANVFRPERWMKEENGEMHRFFFAFGSGARMCIGRNISWMEMSKLIPTLLLHFDIELADPNASWEEKCHWFVLQKGLHVRLRRRAPPDAGVSEK</sequence>
<evidence type="ECO:0000256" key="7">
    <source>
        <dbReference type="RuleBase" id="RU000461"/>
    </source>
</evidence>
<dbReference type="PANTHER" id="PTHR24305">
    <property type="entry name" value="CYTOCHROME P450"/>
    <property type="match status" value="1"/>
</dbReference>
<dbReference type="InterPro" id="IPR017972">
    <property type="entry name" value="Cyt_P450_CS"/>
</dbReference>
<dbReference type="Pfam" id="PF00067">
    <property type="entry name" value="p450"/>
    <property type="match status" value="1"/>
</dbReference>
<keyword evidence="7" id="KW-0560">Oxidoreductase</keyword>
<evidence type="ECO:0000256" key="3">
    <source>
        <dbReference type="ARBA" id="ARBA00022617"/>
    </source>
</evidence>
<evidence type="ECO:0000313" key="8">
    <source>
        <dbReference type="EMBL" id="TDZ16884.1"/>
    </source>
</evidence>
<gene>
    <name evidence="8" type="primary">gsfF-0</name>
    <name evidence="8" type="ORF">Cob_v010354</name>
</gene>
<name>A0A484FGS2_COLOR</name>
<dbReference type="Proteomes" id="UP000014480">
    <property type="component" value="Unassembled WGS sequence"/>
</dbReference>
<evidence type="ECO:0000256" key="5">
    <source>
        <dbReference type="ARBA" id="ARBA00023004"/>
    </source>
</evidence>
<dbReference type="FunFam" id="1.10.630.10:FF:000050">
    <property type="entry name" value="Cytochrome P450 monooxygenase"/>
    <property type="match status" value="1"/>
</dbReference>
<dbReference type="PANTHER" id="PTHR24305:SF232">
    <property type="entry name" value="P450, PUTATIVE (EUROFUNG)-RELATED"/>
    <property type="match status" value="1"/>
</dbReference>
<dbReference type="CDD" id="cd11060">
    <property type="entry name" value="CYP57A1-like"/>
    <property type="match status" value="1"/>
</dbReference>
<keyword evidence="7 8" id="KW-0503">Monooxygenase</keyword>
<accession>A0A484FGS2</accession>
<reference evidence="9" key="1">
    <citation type="journal article" date="2013" name="New Phytol.">
        <title>Comparative genomic and transcriptomic analyses reveal the hemibiotrophic stage shift of Colletotrichum fungi.</title>
        <authorList>
            <person name="Gan P."/>
            <person name="Ikeda K."/>
            <person name="Irieda H."/>
            <person name="Narusaka M."/>
            <person name="O'Connell R.J."/>
            <person name="Narusaka Y."/>
            <person name="Takano Y."/>
            <person name="Kubo Y."/>
            <person name="Shirasu K."/>
        </authorList>
    </citation>
    <scope>NUCLEOTIDE SEQUENCE [LARGE SCALE GENOMIC DNA]</scope>
    <source>
        <strain evidence="9">104-T / ATCC 96160 / CBS 514.97 / LARS 414 / MAFF 240422</strain>
    </source>
</reference>
<dbReference type="GO" id="GO:0016705">
    <property type="term" value="F:oxidoreductase activity, acting on paired donors, with incorporation or reduction of molecular oxygen"/>
    <property type="evidence" value="ECO:0007669"/>
    <property type="project" value="InterPro"/>
</dbReference>
<dbReference type="Gene3D" id="1.10.630.10">
    <property type="entry name" value="Cytochrome P450"/>
    <property type="match status" value="1"/>
</dbReference>
<dbReference type="PROSITE" id="PS00086">
    <property type="entry name" value="CYTOCHROME_P450"/>
    <property type="match status" value="1"/>
</dbReference>
<dbReference type="GO" id="GO:0005506">
    <property type="term" value="F:iron ion binding"/>
    <property type="evidence" value="ECO:0007669"/>
    <property type="project" value="InterPro"/>
</dbReference>
<dbReference type="GO" id="GO:0004497">
    <property type="term" value="F:monooxygenase activity"/>
    <property type="evidence" value="ECO:0007669"/>
    <property type="project" value="UniProtKB-KW"/>
</dbReference>
<evidence type="ECO:0000313" key="9">
    <source>
        <dbReference type="Proteomes" id="UP000014480"/>
    </source>
</evidence>
<evidence type="ECO:0000256" key="4">
    <source>
        <dbReference type="ARBA" id="ARBA00022723"/>
    </source>
</evidence>
<organism evidence="8 9">
    <name type="scientific">Colletotrichum orbiculare (strain 104-T / ATCC 96160 / CBS 514.97 / LARS 414 / MAFF 240422)</name>
    <name type="common">Cucumber anthracnose fungus</name>
    <name type="synonym">Colletotrichum lagenarium</name>
    <dbReference type="NCBI Taxonomy" id="1213857"/>
    <lineage>
        <taxon>Eukaryota</taxon>
        <taxon>Fungi</taxon>
        <taxon>Dikarya</taxon>
        <taxon>Ascomycota</taxon>
        <taxon>Pezizomycotina</taxon>
        <taxon>Sordariomycetes</taxon>
        <taxon>Hypocreomycetidae</taxon>
        <taxon>Glomerellales</taxon>
        <taxon>Glomerellaceae</taxon>
        <taxon>Colletotrichum</taxon>
        <taxon>Colletotrichum orbiculare species complex</taxon>
    </lineage>
</organism>
<keyword evidence="5 6" id="KW-0408">Iron</keyword>
<protein>
    <submittedName>
        <fullName evidence="8">Cytochrome P450 monooxygenase gsfF</fullName>
    </submittedName>
</protein>
<dbReference type="SUPFAM" id="SSF48264">
    <property type="entry name" value="Cytochrome P450"/>
    <property type="match status" value="1"/>
</dbReference>
<dbReference type="PRINTS" id="PR00463">
    <property type="entry name" value="EP450I"/>
</dbReference>
<dbReference type="GO" id="GO:0020037">
    <property type="term" value="F:heme binding"/>
    <property type="evidence" value="ECO:0007669"/>
    <property type="project" value="InterPro"/>
</dbReference>
<dbReference type="PRINTS" id="PR00385">
    <property type="entry name" value="P450"/>
</dbReference>